<gene>
    <name evidence="3" type="primary">LOC116305011</name>
</gene>
<dbReference type="PROSITE" id="PS51154">
    <property type="entry name" value="MACRO"/>
    <property type="match status" value="1"/>
</dbReference>
<evidence type="ECO:0000313" key="3">
    <source>
        <dbReference type="RefSeq" id="XP_031570688.1"/>
    </source>
</evidence>
<dbReference type="PANTHER" id="PTHR12521:SF0">
    <property type="entry name" value="ADP-RIBOSE GLYCOHYDROLASE OARD1"/>
    <property type="match status" value="1"/>
</dbReference>
<dbReference type="Proteomes" id="UP000515163">
    <property type="component" value="Unplaced"/>
</dbReference>
<dbReference type="InterPro" id="IPR043472">
    <property type="entry name" value="Macro_dom-like"/>
</dbReference>
<name>A0A6P8IXC4_ACTTE</name>
<dbReference type="GO" id="GO:0140291">
    <property type="term" value="P:peptidyl-glutamate ADP-deribosylation"/>
    <property type="evidence" value="ECO:0007669"/>
    <property type="project" value="TreeGrafter"/>
</dbReference>
<feature type="domain" description="Macro" evidence="1">
    <location>
        <begin position="27"/>
        <end position="190"/>
    </location>
</feature>
<dbReference type="GeneID" id="116305011"/>
<sequence length="190" mass="21687">MALFKAIFQKQTLRTIDGLLYRKSLPAVVQLLSTKSINKEEKYQTDITELKGRPWLILASPAEVSLVCSVSADFEMHRGIARDFKKKFENINELKQQNKVVGQAAVLKRNDTSFVYYLLVRNRWWDRATPEAFHSSITDMKEHCIKHGITQLAIPRIGTGDDGVSWGVIKDIVEKVFQDTGITIKAYTTR</sequence>
<dbReference type="InterPro" id="IPR050892">
    <property type="entry name" value="ADP-ribose_metab_enzymes"/>
</dbReference>
<dbReference type="OrthoDB" id="2155246at2759"/>
<evidence type="ECO:0000259" key="1">
    <source>
        <dbReference type="PROSITE" id="PS51154"/>
    </source>
</evidence>
<dbReference type="CDD" id="cd02901">
    <property type="entry name" value="Macro_Poa1p-like"/>
    <property type="match status" value="1"/>
</dbReference>
<protein>
    <submittedName>
        <fullName evidence="3">ADP-ribose glycohydrolase OARD1-like</fullName>
    </submittedName>
</protein>
<dbReference type="Pfam" id="PF01661">
    <property type="entry name" value="Macro"/>
    <property type="match status" value="1"/>
</dbReference>
<dbReference type="FunCoup" id="A0A6P8IXC4">
    <property type="interactions" value="750"/>
</dbReference>
<dbReference type="RefSeq" id="XP_031570688.1">
    <property type="nucleotide sequence ID" value="XM_031714828.1"/>
</dbReference>
<dbReference type="AlphaFoldDB" id="A0A6P8IXC4"/>
<organism evidence="2 3">
    <name type="scientific">Actinia tenebrosa</name>
    <name type="common">Australian red waratah sea anemone</name>
    <dbReference type="NCBI Taxonomy" id="6105"/>
    <lineage>
        <taxon>Eukaryota</taxon>
        <taxon>Metazoa</taxon>
        <taxon>Cnidaria</taxon>
        <taxon>Anthozoa</taxon>
        <taxon>Hexacorallia</taxon>
        <taxon>Actiniaria</taxon>
        <taxon>Actiniidae</taxon>
        <taxon>Actinia</taxon>
    </lineage>
</organism>
<dbReference type="KEGG" id="aten:116305011"/>
<dbReference type="PANTHER" id="PTHR12521">
    <property type="entry name" value="PROTEIN C6ORF130"/>
    <property type="match status" value="1"/>
</dbReference>
<accession>A0A6P8IXC4</accession>
<dbReference type="InterPro" id="IPR002589">
    <property type="entry name" value="Macro_dom"/>
</dbReference>
<keyword evidence="2" id="KW-1185">Reference proteome</keyword>
<reference evidence="3" key="1">
    <citation type="submission" date="2025-08" db="UniProtKB">
        <authorList>
            <consortium name="RefSeq"/>
        </authorList>
    </citation>
    <scope>IDENTIFICATION</scope>
    <source>
        <tissue evidence="3">Tentacle</tissue>
    </source>
</reference>
<dbReference type="Gene3D" id="3.40.220.10">
    <property type="entry name" value="Leucine Aminopeptidase, subunit E, domain 1"/>
    <property type="match status" value="1"/>
</dbReference>
<evidence type="ECO:0000313" key="2">
    <source>
        <dbReference type="Proteomes" id="UP000515163"/>
    </source>
</evidence>
<dbReference type="InParanoid" id="A0A6P8IXC4"/>
<dbReference type="SUPFAM" id="SSF52949">
    <property type="entry name" value="Macro domain-like"/>
    <property type="match status" value="1"/>
</dbReference>
<proteinExistence type="predicted"/>